<reference evidence="1 2" key="1">
    <citation type="submission" date="2018-08" db="EMBL/GenBank/DDBJ databases">
        <title>A genome reference for cultivated species of the human gut microbiota.</title>
        <authorList>
            <person name="Zou Y."/>
            <person name="Xue W."/>
            <person name="Luo G."/>
        </authorList>
    </citation>
    <scope>NUCLEOTIDE SEQUENCE [LARGE SCALE GENOMIC DNA]</scope>
    <source>
        <strain evidence="1 2">OF01-2LB</strain>
    </source>
</reference>
<gene>
    <name evidence="1" type="ORF">DXA38_10170</name>
</gene>
<name>A0A3E2VW25_CLOIN</name>
<proteinExistence type="predicted"/>
<dbReference type="Proteomes" id="UP000260025">
    <property type="component" value="Unassembled WGS sequence"/>
</dbReference>
<dbReference type="AlphaFoldDB" id="A0A3E2VW25"/>
<dbReference type="OrthoDB" id="1884491at2"/>
<dbReference type="EMBL" id="QVEV01000013">
    <property type="protein sequence ID" value="RGC15511.1"/>
    <property type="molecule type" value="Genomic_DNA"/>
</dbReference>
<evidence type="ECO:0000313" key="2">
    <source>
        <dbReference type="Proteomes" id="UP000260025"/>
    </source>
</evidence>
<protein>
    <submittedName>
        <fullName evidence="1">Uncharacterized protein</fullName>
    </submittedName>
</protein>
<sequence length="457" mass="51865">MKTVITVAGVEGDIIKKQRRLLYERSYKIIITHFDCQVDIAEVPVIKEAQLVYVKGKGTLTTRYHTECKYNSSGKNDNEYRYNSQMMLNDVPLLQVNSSECPTCTSLLATGYGIENAGCEELTAIQNKINAPYSSLKQSILDITPLLGLVDSGLYVIADAVCYPTDGAGNFFWNTRNELIENPATAGVYLTDHLRYISGHPVYLYPTQSASCFNEKRIEYYMDTFTKKDNHPRAIVYNFSEFMNFIIDGHHKACAAFLLKKPLHCIVILPFTGMSYKQTATKSIPDKLWFSSVTVEARDVPKKYIALTANRKDVPFSIRAGTVNNREWEKKYKACAEGYPTLTEYAEIVAADLPYEKPMETALIIDCLNDITAVNQQRLEAILYVMKLHKDERLKQVAMQCAKRLPSGKVKKIAYQLLADIKHDADIEKLFIDYIVACEDSHDVVLPIVQAYWEEEN</sequence>
<dbReference type="RefSeq" id="WP_117443092.1">
    <property type="nucleotide sequence ID" value="NZ_JAJFEN010000059.1"/>
</dbReference>
<accession>A0A3E2VW25</accession>
<comment type="caution">
    <text evidence="1">The sequence shown here is derived from an EMBL/GenBank/DDBJ whole genome shotgun (WGS) entry which is preliminary data.</text>
</comment>
<organism evidence="1 2">
    <name type="scientific">Clostridium innocuum</name>
    <dbReference type="NCBI Taxonomy" id="1522"/>
    <lineage>
        <taxon>Bacteria</taxon>
        <taxon>Bacillati</taxon>
        <taxon>Bacillota</taxon>
        <taxon>Clostridia</taxon>
        <taxon>Eubacteriales</taxon>
        <taxon>Clostridiaceae</taxon>
        <taxon>Clostridium</taxon>
    </lineage>
</organism>
<evidence type="ECO:0000313" key="1">
    <source>
        <dbReference type="EMBL" id="RGC15511.1"/>
    </source>
</evidence>